<dbReference type="Gene3D" id="1.10.10.10">
    <property type="entry name" value="Winged helix-like DNA-binding domain superfamily/Winged helix DNA-binding domain"/>
    <property type="match status" value="2"/>
</dbReference>
<evidence type="ECO:0000313" key="2">
    <source>
        <dbReference type="EMBL" id="CRY96216.1"/>
    </source>
</evidence>
<feature type="domain" description="Initiator Rep protein WH1" evidence="1">
    <location>
        <begin position="4"/>
        <end position="178"/>
    </location>
</feature>
<dbReference type="Pfam" id="PF01051">
    <property type="entry name" value="Rep3_N"/>
    <property type="match status" value="1"/>
</dbReference>
<proteinExistence type="predicted"/>
<dbReference type="Pfam" id="PF21205">
    <property type="entry name" value="Rep3_C"/>
    <property type="match status" value="1"/>
</dbReference>
<dbReference type="EMBL" id="LN853585">
    <property type="protein sequence ID" value="CRY96216.1"/>
    <property type="molecule type" value="Genomic_DNA"/>
</dbReference>
<evidence type="ECO:0000259" key="1">
    <source>
        <dbReference type="Pfam" id="PF01051"/>
    </source>
</evidence>
<geneLocation type="plasmid" evidence="2">
    <name>pRGFK0991</name>
</geneLocation>
<dbReference type="SUPFAM" id="SSF46785">
    <property type="entry name" value="Winged helix' DNA-binding domain"/>
    <property type="match status" value="1"/>
</dbReference>
<reference evidence="2" key="2">
    <citation type="submission" date="2015-07" db="EMBL/GenBank/DDBJ databases">
        <title>Plasmids, circular viruses and viroids from rat gut.</title>
        <authorList>
            <person name="Jorgensen T.J."/>
            <person name="Hansen M.A."/>
            <person name="Xu Z."/>
            <person name="Tabak M.A."/>
            <person name="Sorensen S.J."/>
            <person name="Hansen L.H."/>
        </authorList>
    </citation>
    <scope>NUCLEOTIDE SEQUENCE</scope>
    <source>
        <plasmid evidence="2">pRGFK0991</plasmid>
    </source>
</reference>
<organism evidence="2">
    <name type="scientific">uncultured prokaryote</name>
    <dbReference type="NCBI Taxonomy" id="198431"/>
    <lineage>
        <taxon>unclassified sequences</taxon>
        <taxon>environmental samples</taxon>
    </lineage>
</organism>
<keyword evidence="2" id="KW-0614">Plasmid</keyword>
<accession>A0A0H5Q2G0</accession>
<dbReference type="InterPro" id="IPR036388">
    <property type="entry name" value="WH-like_DNA-bd_sf"/>
</dbReference>
<protein>
    <recommendedName>
        <fullName evidence="1">Initiator Rep protein WH1 domain-containing protein</fullName>
    </recommendedName>
</protein>
<name>A0A0H5Q2G0_9ZZZZ</name>
<dbReference type="InterPro" id="IPR036390">
    <property type="entry name" value="WH_DNA-bd_sf"/>
</dbReference>
<sequence length="354" mass="42287">MQDIVKYHNNLNKIKLPAFTELEQNLLFTIIARIREWQNNETTKDLDFVMLFPKDLQPFCKDSNLSNREMTEILDSFEKKFFQADFTIIVKDEERQLIGKRKAHLFDEFTIYKEWKTDWNYSYNDIDAWEEFNHIEIEINKNFNYLVNQITSDFTRFELAEFIALSGKYTKTLYRQLKQFRQTGNRIFAWDEFMEIMDIPEDYRQIDIDARILKPAIKELTAERNLFDQKRIPFENLKYTKLDKNKQPNPRGRNKVCFIRFDFKPEKIQELESKPKESKNTHPKEPNINAYCGVNVSIPVKEGDKVSRFEGKITNIGYAGDKITIAIKDESMRIRNLDFPNLEALEQCVKTYQI</sequence>
<dbReference type="InterPro" id="IPR000525">
    <property type="entry name" value="Initiator_Rep_WH1"/>
</dbReference>
<reference evidence="2" key="1">
    <citation type="submission" date="2015-06" db="EMBL/GenBank/DDBJ databases">
        <authorList>
            <person name="Joergensen T."/>
        </authorList>
    </citation>
    <scope>NUCLEOTIDE SEQUENCE</scope>
    <source>
        <plasmid evidence="2">pRGFK0991</plasmid>
    </source>
</reference>
<dbReference type="AlphaFoldDB" id="A0A0H5Q2G0"/>
<dbReference type="GO" id="GO:0006270">
    <property type="term" value="P:DNA replication initiation"/>
    <property type="evidence" value="ECO:0007669"/>
    <property type="project" value="InterPro"/>
</dbReference>
<dbReference type="GO" id="GO:0003887">
    <property type="term" value="F:DNA-directed DNA polymerase activity"/>
    <property type="evidence" value="ECO:0007669"/>
    <property type="project" value="InterPro"/>
</dbReference>